<evidence type="ECO:0000256" key="4">
    <source>
        <dbReference type="PROSITE-ProRule" id="PRU00335"/>
    </source>
</evidence>
<sequence length="201" mass="21688">MPRRPEPWRRDRILDAALQLLVDDPAESIQIADVAQAAGVSPATVHYHFGDRQGLVIAAMGRASAEMSEGRASAIQDLPDPVAKMRRLIELGVPDVPTPALVIMYTAIQAMRGHAETARAAAEHIEGQVAIYADVIREGVARGDFRPSAATESIAANFVALEDAHDLYVVVGARKDGSWGRTMMWEYARSALGLQEATMGT</sequence>
<gene>
    <name evidence="6" type="ORF">GCM10009798_07880</name>
</gene>
<dbReference type="Proteomes" id="UP001500571">
    <property type="component" value="Unassembled WGS sequence"/>
</dbReference>
<name>A0ABN2QFZ0_9ACTN</name>
<evidence type="ECO:0000256" key="1">
    <source>
        <dbReference type="ARBA" id="ARBA00023015"/>
    </source>
</evidence>
<proteinExistence type="predicted"/>
<keyword evidence="1" id="KW-0805">Transcription regulation</keyword>
<dbReference type="InterPro" id="IPR009057">
    <property type="entry name" value="Homeodomain-like_sf"/>
</dbReference>
<evidence type="ECO:0000259" key="5">
    <source>
        <dbReference type="PROSITE" id="PS50977"/>
    </source>
</evidence>
<dbReference type="Pfam" id="PF00440">
    <property type="entry name" value="TetR_N"/>
    <property type="match status" value="1"/>
</dbReference>
<dbReference type="EMBL" id="BAAAPB010000001">
    <property type="protein sequence ID" value="GAA1950979.1"/>
    <property type="molecule type" value="Genomic_DNA"/>
</dbReference>
<evidence type="ECO:0000313" key="7">
    <source>
        <dbReference type="Proteomes" id="UP001500571"/>
    </source>
</evidence>
<protein>
    <recommendedName>
        <fullName evidence="5">HTH tetR-type domain-containing protein</fullName>
    </recommendedName>
</protein>
<dbReference type="PROSITE" id="PS50977">
    <property type="entry name" value="HTH_TETR_2"/>
    <property type="match status" value="1"/>
</dbReference>
<dbReference type="SUPFAM" id="SSF48498">
    <property type="entry name" value="Tetracyclin repressor-like, C-terminal domain"/>
    <property type="match status" value="1"/>
</dbReference>
<dbReference type="InterPro" id="IPR050109">
    <property type="entry name" value="HTH-type_TetR-like_transc_reg"/>
</dbReference>
<dbReference type="RefSeq" id="WP_344042620.1">
    <property type="nucleotide sequence ID" value="NZ_BAAAPB010000001.1"/>
</dbReference>
<accession>A0ABN2QFZ0</accession>
<dbReference type="PRINTS" id="PR00455">
    <property type="entry name" value="HTHTETR"/>
</dbReference>
<organism evidence="6 7">
    <name type="scientific">Nocardioides panacihumi</name>
    <dbReference type="NCBI Taxonomy" id="400774"/>
    <lineage>
        <taxon>Bacteria</taxon>
        <taxon>Bacillati</taxon>
        <taxon>Actinomycetota</taxon>
        <taxon>Actinomycetes</taxon>
        <taxon>Propionibacteriales</taxon>
        <taxon>Nocardioidaceae</taxon>
        <taxon>Nocardioides</taxon>
    </lineage>
</organism>
<evidence type="ECO:0000313" key="6">
    <source>
        <dbReference type="EMBL" id="GAA1950979.1"/>
    </source>
</evidence>
<keyword evidence="3" id="KW-0804">Transcription</keyword>
<feature type="DNA-binding region" description="H-T-H motif" evidence="4">
    <location>
        <begin position="30"/>
        <end position="49"/>
    </location>
</feature>
<keyword evidence="2 4" id="KW-0238">DNA-binding</keyword>
<keyword evidence="7" id="KW-1185">Reference proteome</keyword>
<evidence type="ECO:0000256" key="2">
    <source>
        <dbReference type="ARBA" id="ARBA00023125"/>
    </source>
</evidence>
<dbReference type="SUPFAM" id="SSF46689">
    <property type="entry name" value="Homeodomain-like"/>
    <property type="match status" value="1"/>
</dbReference>
<evidence type="ECO:0000256" key="3">
    <source>
        <dbReference type="ARBA" id="ARBA00023163"/>
    </source>
</evidence>
<comment type="caution">
    <text evidence="6">The sequence shown here is derived from an EMBL/GenBank/DDBJ whole genome shotgun (WGS) entry which is preliminary data.</text>
</comment>
<dbReference type="Gene3D" id="1.10.357.10">
    <property type="entry name" value="Tetracycline Repressor, domain 2"/>
    <property type="match status" value="1"/>
</dbReference>
<dbReference type="PANTHER" id="PTHR30055">
    <property type="entry name" value="HTH-TYPE TRANSCRIPTIONAL REGULATOR RUTR"/>
    <property type="match status" value="1"/>
</dbReference>
<reference evidence="6 7" key="1">
    <citation type="journal article" date="2019" name="Int. J. Syst. Evol. Microbiol.">
        <title>The Global Catalogue of Microorganisms (GCM) 10K type strain sequencing project: providing services to taxonomists for standard genome sequencing and annotation.</title>
        <authorList>
            <consortium name="The Broad Institute Genomics Platform"/>
            <consortium name="The Broad Institute Genome Sequencing Center for Infectious Disease"/>
            <person name="Wu L."/>
            <person name="Ma J."/>
        </authorList>
    </citation>
    <scope>NUCLEOTIDE SEQUENCE [LARGE SCALE GENOMIC DNA]</scope>
    <source>
        <strain evidence="6 7">JCM 15309</strain>
    </source>
</reference>
<dbReference type="InterPro" id="IPR001647">
    <property type="entry name" value="HTH_TetR"/>
</dbReference>
<dbReference type="InterPro" id="IPR036271">
    <property type="entry name" value="Tet_transcr_reg_TetR-rel_C_sf"/>
</dbReference>
<feature type="domain" description="HTH tetR-type" evidence="5">
    <location>
        <begin position="7"/>
        <end position="67"/>
    </location>
</feature>
<dbReference type="PANTHER" id="PTHR30055:SF234">
    <property type="entry name" value="HTH-TYPE TRANSCRIPTIONAL REGULATOR BETI"/>
    <property type="match status" value="1"/>
</dbReference>